<evidence type="ECO:0000256" key="1">
    <source>
        <dbReference type="SAM" id="MobiDB-lite"/>
    </source>
</evidence>
<evidence type="ECO:0000313" key="4">
    <source>
        <dbReference type="Proteomes" id="UP000321776"/>
    </source>
</evidence>
<dbReference type="RefSeq" id="WP_147236295.1">
    <property type="nucleotide sequence ID" value="NZ_JAZHFZ010000013.1"/>
</dbReference>
<reference evidence="3" key="2">
    <citation type="submission" date="2019-08" db="EMBL/GenBank/DDBJ databases">
        <authorList>
            <person name="Im W.-T."/>
        </authorList>
    </citation>
    <scope>NUCLEOTIDE SEQUENCE</scope>
    <source>
        <strain evidence="3">NF 2-5-3</strain>
    </source>
</reference>
<evidence type="ECO:0000313" key="2">
    <source>
        <dbReference type="EMBL" id="MEM5339839.1"/>
    </source>
</evidence>
<comment type="caution">
    <text evidence="3">The sequence shown here is derived from an EMBL/GenBank/DDBJ whole genome shotgun (WGS) entry which is preliminary data.</text>
</comment>
<keyword evidence="5" id="KW-1185">Reference proteome</keyword>
<reference evidence="3 4" key="1">
    <citation type="journal article" date="2018" name="Int. J. Syst. Evol. Microbiol.">
        <title>Paraburkholderia azotifigens sp. nov., a nitrogen-fixing bacterium isolated from paddy soil.</title>
        <authorList>
            <person name="Choi G.M."/>
            <person name="Im W.T."/>
        </authorList>
    </citation>
    <scope>NUCLEOTIDE SEQUENCE [LARGE SCALE GENOMIC DNA]</scope>
    <source>
        <strain evidence="3 4">NF 2-5-3</strain>
    </source>
</reference>
<dbReference type="AlphaFoldDB" id="A0A5C6VGZ9"/>
<feature type="region of interest" description="Disordered" evidence="1">
    <location>
        <begin position="35"/>
        <end position="115"/>
    </location>
</feature>
<dbReference type="Proteomes" id="UP000321776">
    <property type="component" value="Unassembled WGS sequence"/>
</dbReference>
<gene>
    <name evidence="3" type="ORF">FRZ40_28195</name>
    <name evidence="2" type="ORF">V4C56_09380</name>
</gene>
<proteinExistence type="predicted"/>
<dbReference type="EMBL" id="VOQS01000003">
    <property type="protein sequence ID" value="TXC84179.1"/>
    <property type="molecule type" value="Genomic_DNA"/>
</dbReference>
<sequence>MNRLPTRYGPSQDNRNVMVDYEHPGKTEFIIVNDRAYPVKNEGGQYRTYDSAHPERPSHGVSVDANGQWQISQGLKGGGQDPDQSASGGNNPFGQPAVPPQHPPQPPQPQNFNDFLGMAFGMQNLQHQQQHLQAMQAMQQQGAGGNAGQGAGGGNAGPWGAPGNPAQGGAGGQG</sequence>
<accession>A0A5C6VGZ9</accession>
<evidence type="ECO:0000313" key="3">
    <source>
        <dbReference type="EMBL" id="TXC84179.1"/>
    </source>
</evidence>
<feature type="region of interest" description="Disordered" evidence="1">
    <location>
        <begin position="127"/>
        <end position="174"/>
    </location>
</feature>
<name>A0A5C6VGZ9_9BURK</name>
<reference evidence="2 5" key="3">
    <citation type="submission" date="2024-01" db="EMBL/GenBank/DDBJ databases">
        <title>The diversity of rhizobia nodulating Mimosa spp. in eleven states of Brazil covering several biomes is determined by host plant, location, and edaphic factors.</title>
        <authorList>
            <person name="Rouws L."/>
            <person name="Barauna A."/>
            <person name="Beukes C."/>
            <person name="De Faria S.M."/>
            <person name="Gross E."/>
            <person name="Dos Reis Junior F.B."/>
            <person name="Simon M."/>
            <person name="Maluk M."/>
            <person name="Odee D.W."/>
            <person name="Kenicer G."/>
            <person name="Young J.P.W."/>
            <person name="Reis V.M."/>
            <person name="Zilli J."/>
            <person name="James E.K."/>
        </authorList>
    </citation>
    <scope>NUCLEOTIDE SEQUENCE [LARGE SCALE GENOMIC DNA]</scope>
    <source>
        <strain evidence="2 5">JPY530</strain>
    </source>
</reference>
<dbReference type="EMBL" id="JAZHGA010000005">
    <property type="protein sequence ID" value="MEM5339839.1"/>
    <property type="molecule type" value="Genomic_DNA"/>
</dbReference>
<organism evidence="3 4">
    <name type="scientific">Paraburkholderia azotifigens</name>
    <dbReference type="NCBI Taxonomy" id="2057004"/>
    <lineage>
        <taxon>Bacteria</taxon>
        <taxon>Pseudomonadati</taxon>
        <taxon>Pseudomonadota</taxon>
        <taxon>Betaproteobacteria</taxon>
        <taxon>Burkholderiales</taxon>
        <taxon>Burkholderiaceae</taxon>
        <taxon>Paraburkholderia</taxon>
    </lineage>
</organism>
<protein>
    <submittedName>
        <fullName evidence="3">Uncharacterized protein</fullName>
    </submittedName>
</protein>
<feature type="compositionally biased region" description="Low complexity" evidence="1">
    <location>
        <begin position="127"/>
        <end position="141"/>
    </location>
</feature>
<evidence type="ECO:0000313" key="5">
    <source>
        <dbReference type="Proteomes" id="UP001481677"/>
    </source>
</evidence>
<dbReference type="Proteomes" id="UP001481677">
    <property type="component" value="Unassembled WGS sequence"/>
</dbReference>
<feature type="compositionally biased region" description="Gly residues" evidence="1">
    <location>
        <begin position="142"/>
        <end position="157"/>
    </location>
</feature>
<feature type="compositionally biased region" description="Pro residues" evidence="1">
    <location>
        <begin position="97"/>
        <end position="109"/>
    </location>
</feature>